<reference evidence="13" key="1">
    <citation type="submission" date="2024-07" db="EMBL/GenBank/DDBJ databases">
        <authorList>
            <person name="Kim Y.J."/>
            <person name="Jeong J.Y."/>
        </authorList>
    </citation>
    <scope>NUCLEOTIDE SEQUENCE</scope>
    <source>
        <strain evidence="13">GIHE-MW2</strain>
    </source>
</reference>
<keyword evidence="8" id="KW-0408">Iron</keyword>
<comment type="similarity">
    <text evidence="3">Belongs to the fatty acid desaturase type 2 family.</text>
</comment>
<feature type="transmembrane region" description="Helical" evidence="11">
    <location>
        <begin position="194"/>
        <end position="224"/>
    </location>
</feature>
<evidence type="ECO:0000256" key="8">
    <source>
        <dbReference type="ARBA" id="ARBA00023004"/>
    </source>
</evidence>
<comment type="subcellular location">
    <subcellularLocation>
        <location evidence="2">Membrane</location>
        <topology evidence="2">Multi-pass membrane protein</topology>
    </subcellularLocation>
</comment>
<dbReference type="PANTHER" id="PTHR11351:SF3">
    <property type="entry name" value="BLL4393 PROTEIN"/>
    <property type="match status" value="1"/>
</dbReference>
<comment type="cofactor">
    <cofactor evidence="1">
        <name>Fe(2+)</name>
        <dbReference type="ChEBI" id="CHEBI:29033"/>
    </cofactor>
</comment>
<feature type="transmembrane region" description="Helical" evidence="11">
    <location>
        <begin position="42"/>
        <end position="66"/>
    </location>
</feature>
<keyword evidence="5" id="KW-0276">Fatty acid metabolism</keyword>
<dbReference type="Pfam" id="PF00487">
    <property type="entry name" value="FA_desaturase"/>
    <property type="match status" value="1"/>
</dbReference>
<evidence type="ECO:0000256" key="10">
    <source>
        <dbReference type="ARBA" id="ARBA00023136"/>
    </source>
</evidence>
<evidence type="ECO:0000256" key="5">
    <source>
        <dbReference type="ARBA" id="ARBA00022832"/>
    </source>
</evidence>
<evidence type="ECO:0000256" key="7">
    <source>
        <dbReference type="ARBA" id="ARBA00023002"/>
    </source>
</evidence>
<dbReference type="RefSeq" id="WP_190879808.1">
    <property type="nucleotide sequence ID" value="NZ_CP159837.1"/>
</dbReference>
<keyword evidence="9" id="KW-0443">Lipid metabolism</keyword>
<feature type="transmembrane region" description="Helical" evidence="11">
    <location>
        <begin position="105"/>
        <end position="125"/>
    </location>
</feature>
<evidence type="ECO:0000256" key="6">
    <source>
        <dbReference type="ARBA" id="ARBA00022989"/>
    </source>
</evidence>
<evidence type="ECO:0000256" key="4">
    <source>
        <dbReference type="ARBA" id="ARBA00022692"/>
    </source>
</evidence>
<keyword evidence="10 11" id="KW-0472">Membrane</keyword>
<dbReference type="EC" id="1.14.19.-" evidence="13"/>
<dbReference type="PANTHER" id="PTHR11351">
    <property type="entry name" value="ACYL-COA DESATURASE"/>
    <property type="match status" value="1"/>
</dbReference>
<evidence type="ECO:0000256" key="9">
    <source>
        <dbReference type="ARBA" id="ARBA00023098"/>
    </source>
</evidence>
<keyword evidence="7 13" id="KW-0560">Oxidoreductase</keyword>
<organism evidence="13">
    <name type="scientific">Planktothricoides raciborskii GIHE-MW2</name>
    <dbReference type="NCBI Taxonomy" id="2792601"/>
    <lineage>
        <taxon>Bacteria</taxon>
        <taxon>Bacillati</taxon>
        <taxon>Cyanobacteriota</taxon>
        <taxon>Cyanophyceae</taxon>
        <taxon>Oscillatoriophycideae</taxon>
        <taxon>Oscillatoriales</taxon>
        <taxon>Oscillatoriaceae</taxon>
        <taxon>Planktothricoides</taxon>
    </lineage>
</organism>
<dbReference type="GO" id="GO:0016717">
    <property type="term" value="F:oxidoreductase activity, acting on paired donors, with oxidation of a pair of donors resulting in the reduction of molecular oxygen to two molecules of water"/>
    <property type="evidence" value="ECO:0007669"/>
    <property type="project" value="InterPro"/>
</dbReference>
<dbReference type="InterPro" id="IPR015876">
    <property type="entry name" value="Acyl-CoA_DS"/>
</dbReference>
<feature type="domain" description="Fatty acid desaturase" evidence="12">
    <location>
        <begin position="72"/>
        <end position="296"/>
    </location>
</feature>
<evidence type="ECO:0000256" key="11">
    <source>
        <dbReference type="SAM" id="Phobius"/>
    </source>
</evidence>
<dbReference type="EMBL" id="CP159837">
    <property type="protein sequence ID" value="XCM34596.1"/>
    <property type="molecule type" value="Genomic_DNA"/>
</dbReference>
<evidence type="ECO:0000256" key="3">
    <source>
        <dbReference type="ARBA" id="ARBA00008749"/>
    </source>
</evidence>
<gene>
    <name evidence="13" type="ORF">ABWT76_003205</name>
</gene>
<accession>A0AAU8J7S4</accession>
<dbReference type="AlphaFoldDB" id="A0AAU8J7S4"/>
<proteinExistence type="inferred from homology"/>
<dbReference type="CDD" id="cd03505">
    <property type="entry name" value="Delta9-FADS-like"/>
    <property type="match status" value="1"/>
</dbReference>
<name>A0AAU8J7S4_9CYAN</name>
<feature type="transmembrane region" description="Helical" evidence="11">
    <location>
        <begin position="72"/>
        <end position="93"/>
    </location>
</feature>
<dbReference type="GO" id="GO:0006631">
    <property type="term" value="P:fatty acid metabolic process"/>
    <property type="evidence" value="ECO:0007669"/>
    <property type="project" value="UniProtKB-KW"/>
</dbReference>
<dbReference type="PRINTS" id="PR00075">
    <property type="entry name" value="FACDDSATRASE"/>
</dbReference>
<dbReference type="InterPro" id="IPR005804">
    <property type="entry name" value="FA_desaturase_dom"/>
</dbReference>
<dbReference type="GO" id="GO:0016020">
    <property type="term" value="C:membrane"/>
    <property type="evidence" value="ECO:0007669"/>
    <property type="project" value="UniProtKB-SubCell"/>
</dbReference>
<keyword evidence="6 11" id="KW-1133">Transmembrane helix</keyword>
<evidence type="ECO:0000259" key="12">
    <source>
        <dbReference type="Pfam" id="PF00487"/>
    </source>
</evidence>
<keyword evidence="4 11" id="KW-0812">Transmembrane</keyword>
<evidence type="ECO:0000313" key="13">
    <source>
        <dbReference type="EMBL" id="XCM34596.1"/>
    </source>
</evidence>
<evidence type="ECO:0000256" key="2">
    <source>
        <dbReference type="ARBA" id="ARBA00004141"/>
    </source>
</evidence>
<protein>
    <submittedName>
        <fullName evidence="13">Acyl-CoA desaturase</fullName>
        <ecNumber evidence="13">1.14.19.-</ecNumber>
    </submittedName>
</protein>
<evidence type="ECO:0000256" key="1">
    <source>
        <dbReference type="ARBA" id="ARBA00001954"/>
    </source>
</evidence>
<sequence>MPLDSQIKPPVNSLDVLEEAQRRSNIPHVTIPRPSQLKRERWIFAASIALPCLGFIGAIALGFYSGITALDWILFLSMFFLTVLGIEVGYHRLFSHHAFETVAPIRAFLAIAGCMALQGPVIYWVSNHRRHHIYSDQAQDPHSPYFQGSQSVELLPGLWHAHIGWIFDPERTSPGRYGRDILKDPLIMTIDKFYFVWVFLGLLIPAILGGIFSGSLAGILHGFLWGGMARMFLVQQGTYSINSFCHVFGNRPFATPEKSTNNLWLTIPTLGGSLHNTHHAFPNTAINGFEWWQIDPGAWFIRGLEKLNLAWDIKMPTPEMIAAKKIK</sequence>